<dbReference type="EMBL" id="LNKA01000011">
    <property type="protein sequence ID" value="KTC64976.1"/>
    <property type="molecule type" value="Genomic_DNA"/>
</dbReference>
<evidence type="ECO:0000313" key="15">
    <source>
        <dbReference type="Proteomes" id="UP000281170"/>
    </source>
</evidence>
<evidence type="ECO:0000256" key="3">
    <source>
        <dbReference type="ARBA" id="ARBA00007275"/>
    </source>
</evidence>
<evidence type="ECO:0000256" key="8">
    <source>
        <dbReference type="ARBA" id="ARBA00032272"/>
    </source>
</evidence>
<keyword evidence="6 12" id="KW-0378">Hydrolase</keyword>
<dbReference type="GO" id="GO:0016818">
    <property type="term" value="F:hydrolase activity, acting on acid anhydrides, in phosphorus-containing anhydrides"/>
    <property type="evidence" value="ECO:0007669"/>
    <property type="project" value="InterPro"/>
</dbReference>
<protein>
    <recommendedName>
        <fullName evidence="5">GDP-mannose pyrophosphatase</fullName>
    </recommendedName>
    <alternativeName>
        <fullName evidence="7">GDP-mannose hydrolase</fullName>
    </alternativeName>
    <alternativeName>
        <fullName evidence="8">GDPMK</fullName>
    </alternativeName>
</protein>
<dbReference type="PATRIC" id="fig|45056.6.peg.1708"/>
<feature type="short sequence motif" description="Nudix box" evidence="10">
    <location>
        <begin position="95"/>
        <end position="117"/>
    </location>
</feature>
<dbReference type="STRING" id="45056.Lade_1656"/>
<dbReference type="OrthoDB" id="5292471at2"/>
<reference evidence="13 15" key="2">
    <citation type="submission" date="2018-12" db="EMBL/GenBank/DDBJ databases">
        <authorList>
            <consortium name="Pathogen Informatics"/>
        </authorList>
    </citation>
    <scope>NUCLEOTIDE SEQUENCE [LARGE SCALE GENOMIC DNA]</scope>
    <source>
        <strain evidence="13 15">NCTC12735</strain>
        <plasmid evidence="15">13</plasmid>
    </source>
</reference>
<feature type="binding site" evidence="9">
    <location>
        <position position="94"/>
    </location>
    <ligand>
        <name>Mg(2+)</name>
        <dbReference type="ChEBI" id="CHEBI:18420"/>
        <label>1</label>
    </ligand>
</feature>
<dbReference type="RefSeq" id="WP_058462732.1">
    <property type="nucleotide sequence ID" value="NZ_CAAAHS010000013.1"/>
</dbReference>
<dbReference type="GO" id="GO:0006753">
    <property type="term" value="P:nucleoside phosphate metabolic process"/>
    <property type="evidence" value="ECO:0007669"/>
    <property type="project" value="TreeGrafter"/>
</dbReference>
<feature type="binding site" evidence="9">
    <location>
        <position position="114"/>
    </location>
    <ligand>
        <name>Mg(2+)</name>
        <dbReference type="ChEBI" id="CHEBI:18420"/>
        <label>1</label>
    </ligand>
</feature>
<evidence type="ECO:0000256" key="10">
    <source>
        <dbReference type="PIRSR" id="PIRSR604385-3"/>
    </source>
</evidence>
<comment type="similarity">
    <text evidence="3">Belongs to the Nudix hydrolase family. NudK subfamily.</text>
</comment>
<dbReference type="Proteomes" id="UP000281170">
    <property type="component" value="Plasmid 13"/>
</dbReference>
<dbReference type="PANTHER" id="PTHR11839:SF18">
    <property type="entry name" value="NUDIX HYDROLASE DOMAIN-CONTAINING PROTEIN"/>
    <property type="match status" value="1"/>
</dbReference>
<comment type="subunit">
    <text evidence="4">Homodimer.</text>
</comment>
<evidence type="ECO:0000256" key="6">
    <source>
        <dbReference type="ARBA" id="ARBA00022801"/>
    </source>
</evidence>
<gene>
    <name evidence="12" type="primary">nudF</name>
    <name evidence="12" type="ORF">Lade_1656</name>
    <name evidence="13" type="ORF">NCTC12735_00971</name>
</gene>
<evidence type="ECO:0000256" key="7">
    <source>
        <dbReference type="ARBA" id="ARBA00032162"/>
    </source>
</evidence>
<dbReference type="Proteomes" id="UP000054859">
    <property type="component" value="Unassembled WGS sequence"/>
</dbReference>
<evidence type="ECO:0000313" key="14">
    <source>
        <dbReference type="Proteomes" id="UP000054859"/>
    </source>
</evidence>
<dbReference type="InterPro" id="IPR004385">
    <property type="entry name" value="NDP_pyrophosphatase"/>
</dbReference>
<dbReference type="KEGG" id="ladl:NCTC12735_00971"/>
<dbReference type="Gene3D" id="3.90.79.10">
    <property type="entry name" value="Nucleoside Triphosphate Pyrophosphohydrolase"/>
    <property type="match status" value="1"/>
</dbReference>
<name>A0A0W0R1K8_9GAMM</name>
<keyword evidence="14" id="KW-1185">Reference proteome</keyword>
<evidence type="ECO:0000256" key="2">
    <source>
        <dbReference type="ARBA" id="ARBA00001946"/>
    </source>
</evidence>
<dbReference type="EMBL" id="LR134422">
    <property type="protein sequence ID" value="VEH85344.1"/>
    <property type="molecule type" value="Genomic_DNA"/>
</dbReference>
<dbReference type="InterPro" id="IPR000086">
    <property type="entry name" value="NUDIX_hydrolase_dom"/>
</dbReference>
<keyword evidence="9" id="KW-0460">Magnesium</keyword>
<feature type="domain" description="Nudix hydrolase" evidence="11">
    <location>
        <begin position="51"/>
        <end position="195"/>
    </location>
</feature>
<evidence type="ECO:0000256" key="4">
    <source>
        <dbReference type="ARBA" id="ARBA00011738"/>
    </source>
</evidence>
<comment type="cofactor">
    <cofactor evidence="2 9">
        <name>Mg(2+)</name>
        <dbReference type="ChEBI" id="CHEBI:18420"/>
    </cofactor>
</comment>
<sequence>MLKKENSARKAIICSEKQIFKGYFSVNKYEIKADNLDPDKKPLHFEREVMISRDSVMVLIYATTVDSFVFCQQFRPGVFLNKSNDDPYFIECIAGTIDKEKSPQEIACLEVKEEAGLEVTKLEKIATAYRSPGLMTEKTHYFYAQTEDEPKAGYYGVESEDILTHVVSREKTFSLLEECKILDTGTLLMLNWFRANKNM</sequence>
<feature type="binding site" evidence="9">
    <location>
        <position position="160"/>
    </location>
    <ligand>
        <name>Mg(2+)</name>
        <dbReference type="ChEBI" id="CHEBI:18420"/>
        <label>1</label>
    </ligand>
</feature>
<accession>A0A0W0R1K8</accession>
<proteinExistence type="inferred from homology"/>
<keyword evidence="9" id="KW-0479">Metal-binding</keyword>
<geneLocation type="plasmid" evidence="13 15">
    <name>13</name>
</geneLocation>
<dbReference type="SUPFAM" id="SSF55811">
    <property type="entry name" value="Nudix"/>
    <property type="match status" value="1"/>
</dbReference>
<keyword evidence="13" id="KW-0614">Plasmid</keyword>
<dbReference type="GO" id="GO:0046872">
    <property type="term" value="F:metal ion binding"/>
    <property type="evidence" value="ECO:0007669"/>
    <property type="project" value="UniProtKB-KW"/>
</dbReference>
<dbReference type="AlphaFoldDB" id="A0A0W0R1K8"/>
<reference evidence="12 14" key="1">
    <citation type="submission" date="2015-11" db="EMBL/GenBank/DDBJ databases">
        <title>Identification of large and diverse effector repertoires of 38 Legionella species.</title>
        <authorList>
            <person name="Burstein D."/>
            <person name="Amaro F."/>
            <person name="Zusman T."/>
            <person name="Lifshitz Z."/>
            <person name="Cohen O."/>
            <person name="Gilbert J.A."/>
            <person name="Pupko T."/>
            <person name="Shuman H.A."/>
            <person name="Segal G."/>
        </authorList>
    </citation>
    <scope>NUCLEOTIDE SEQUENCE [LARGE SCALE GENOMIC DNA]</scope>
    <source>
        <strain evidence="12 14">1762-AUS-E</strain>
    </source>
</reference>
<dbReference type="PROSITE" id="PS51462">
    <property type="entry name" value="NUDIX"/>
    <property type="match status" value="1"/>
</dbReference>
<feature type="binding site" evidence="9">
    <location>
        <position position="110"/>
    </location>
    <ligand>
        <name>Mg(2+)</name>
        <dbReference type="ChEBI" id="CHEBI:18420"/>
        <label>1</label>
    </ligand>
</feature>
<evidence type="ECO:0000256" key="5">
    <source>
        <dbReference type="ARBA" id="ARBA00016377"/>
    </source>
</evidence>
<comment type="catalytic activity">
    <reaction evidence="1">
        <text>GDP-alpha-D-mannose + H2O = alpha-D-mannose 1-phosphate + GMP + 2 H(+)</text>
        <dbReference type="Rhea" id="RHEA:27978"/>
        <dbReference type="ChEBI" id="CHEBI:15377"/>
        <dbReference type="ChEBI" id="CHEBI:15378"/>
        <dbReference type="ChEBI" id="CHEBI:57527"/>
        <dbReference type="ChEBI" id="CHEBI:58115"/>
        <dbReference type="ChEBI" id="CHEBI:58409"/>
    </reaction>
</comment>
<dbReference type="InterPro" id="IPR015797">
    <property type="entry name" value="NUDIX_hydrolase-like_dom_sf"/>
</dbReference>
<dbReference type="NCBIfam" id="TIGR00052">
    <property type="entry name" value="nudix-type nucleoside diphosphatase, YffH/AdpP family"/>
    <property type="match status" value="1"/>
</dbReference>
<evidence type="ECO:0000256" key="9">
    <source>
        <dbReference type="PIRSR" id="PIRSR604385-2"/>
    </source>
</evidence>
<dbReference type="GO" id="GO:0019693">
    <property type="term" value="P:ribose phosphate metabolic process"/>
    <property type="evidence" value="ECO:0007669"/>
    <property type="project" value="TreeGrafter"/>
</dbReference>
<evidence type="ECO:0000256" key="1">
    <source>
        <dbReference type="ARBA" id="ARBA00000847"/>
    </source>
</evidence>
<organism evidence="12 14">
    <name type="scientific">Legionella adelaidensis</name>
    <dbReference type="NCBI Taxonomy" id="45056"/>
    <lineage>
        <taxon>Bacteria</taxon>
        <taxon>Pseudomonadati</taxon>
        <taxon>Pseudomonadota</taxon>
        <taxon>Gammaproteobacteria</taxon>
        <taxon>Legionellales</taxon>
        <taxon>Legionellaceae</taxon>
        <taxon>Legionella</taxon>
    </lineage>
</organism>
<evidence type="ECO:0000259" key="11">
    <source>
        <dbReference type="PROSITE" id="PS51462"/>
    </source>
</evidence>
<evidence type="ECO:0000313" key="12">
    <source>
        <dbReference type="EMBL" id="KTC64976.1"/>
    </source>
</evidence>
<evidence type="ECO:0000313" key="13">
    <source>
        <dbReference type="EMBL" id="VEH85344.1"/>
    </source>
</evidence>
<dbReference type="PANTHER" id="PTHR11839">
    <property type="entry name" value="UDP/ADP-SUGAR PYROPHOSPHATASE"/>
    <property type="match status" value="1"/>
</dbReference>